<evidence type="ECO:0000313" key="2">
    <source>
        <dbReference type="EMBL" id="TDD81381.1"/>
    </source>
</evidence>
<evidence type="ECO:0000313" key="3">
    <source>
        <dbReference type="Proteomes" id="UP000294513"/>
    </source>
</evidence>
<dbReference type="Proteomes" id="UP000294513">
    <property type="component" value="Unassembled WGS sequence"/>
</dbReference>
<name>A0A4R5B6A2_9ACTN</name>
<reference evidence="2 3" key="1">
    <citation type="submission" date="2019-03" db="EMBL/GenBank/DDBJ databases">
        <title>Draft genome sequences of novel Actinobacteria.</title>
        <authorList>
            <person name="Sahin N."/>
            <person name="Ay H."/>
            <person name="Saygin H."/>
        </authorList>
    </citation>
    <scope>NUCLEOTIDE SEQUENCE [LARGE SCALE GENOMIC DNA]</scope>
    <source>
        <strain evidence="2 3">H3C3</strain>
    </source>
</reference>
<feature type="compositionally biased region" description="Basic and acidic residues" evidence="1">
    <location>
        <begin position="175"/>
        <end position="195"/>
    </location>
</feature>
<proteinExistence type="predicted"/>
<keyword evidence="3" id="KW-1185">Reference proteome</keyword>
<dbReference type="RefSeq" id="WP_131897002.1">
    <property type="nucleotide sequence ID" value="NZ_SMKU01000138.1"/>
</dbReference>
<dbReference type="EMBL" id="SMKU01000138">
    <property type="protein sequence ID" value="TDD81381.1"/>
    <property type="molecule type" value="Genomic_DNA"/>
</dbReference>
<gene>
    <name evidence="2" type="ORF">E1298_24185</name>
</gene>
<accession>A0A4R5B6A2</accession>
<evidence type="ECO:0000256" key="1">
    <source>
        <dbReference type="SAM" id="MobiDB-lite"/>
    </source>
</evidence>
<organism evidence="2 3">
    <name type="scientific">Actinomadura rubrisoli</name>
    <dbReference type="NCBI Taxonomy" id="2530368"/>
    <lineage>
        <taxon>Bacteria</taxon>
        <taxon>Bacillati</taxon>
        <taxon>Actinomycetota</taxon>
        <taxon>Actinomycetes</taxon>
        <taxon>Streptosporangiales</taxon>
        <taxon>Thermomonosporaceae</taxon>
        <taxon>Actinomadura</taxon>
    </lineage>
</organism>
<dbReference type="OrthoDB" id="9816539at2"/>
<feature type="compositionally biased region" description="Acidic residues" evidence="1">
    <location>
        <begin position="127"/>
        <end position="138"/>
    </location>
</feature>
<sequence>MTAWDEDALACLRAAAQRGDGAGGLAALAGRPLGPVLQYAGDVLVAALAEGLDAARPRARECVEALDGRGLPGDAELAAELTAALEGPGTGLPPVPADLGAVAAALEDADPHVLDLARGDVLALDELTGDEPAGDEPAGEPSLDHADAAYDPGRWLPIPPGAVPDEDEGTPGDAQEAREDARRGRARKWLADHGYRPAPRTL</sequence>
<protein>
    <submittedName>
        <fullName evidence="2">Uncharacterized protein</fullName>
    </submittedName>
</protein>
<comment type="caution">
    <text evidence="2">The sequence shown here is derived from an EMBL/GenBank/DDBJ whole genome shotgun (WGS) entry which is preliminary data.</text>
</comment>
<feature type="region of interest" description="Disordered" evidence="1">
    <location>
        <begin position="127"/>
        <end position="202"/>
    </location>
</feature>
<dbReference type="AlphaFoldDB" id="A0A4R5B6A2"/>